<feature type="transmembrane region" description="Helical" evidence="8">
    <location>
        <begin position="20"/>
        <end position="42"/>
    </location>
</feature>
<comment type="caution">
    <text evidence="10">The sequence shown here is derived from an EMBL/GenBank/DDBJ whole genome shotgun (WGS) entry which is preliminary data.</text>
</comment>
<feature type="region of interest" description="Disordered" evidence="7">
    <location>
        <begin position="391"/>
        <end position="458"/>
    </location>
</feature>
<evidence type="ECO:0000256" key="8">
    <source>
        <dbReference type="SAM" id="Phobius"/>
    </source>
</evidence>
<feature type="compositionally biased region" description="Basic and acidic residues" evidence="7">
    <location>
        <begin position="407"/>
        <end position="422"/>
    </location>
</feature>
<keyword evidence="5" id="KW-0406">Ion transport</keyword>
<organism evidence="10 11">
    <name type="scientific">Aureococcus anophagefferens</name>
    <name type="common">Harmful bloom alga</name>
    <dbReference type="NCBI Taxonomy" id="44056"/>
    <lineage>
        <taxon>Eukaryota</taxon>
        <taxon>Sar</taxon>
        <taxon>Stramenopiles</taxon>
        <taxon>Ochrophyta</taxon>
        <taxon>Pelagophyceae</taxon>
        <taxon>Pelagomonadales</taxon>
        <taxon>Pelagomonadaceae</taxon>
        <taxon>Aureococcus</taxon>
    </lineage>
</organism>
<dbReference type="InterPro" id="IPR018490">
    <property type="entry name" value="cNMP-bd_dom_sf"/>
</dbReference>
<dbReference type="Proteomes" id="UP001363151">
    <property type="component" value="Unassembled WGS sequence"/>
</dbReference>
<dbReference type="InterPro" id="IPR000595">
    <property type="entry name" value="cNMP-bd_dom"/>
</dbReference>
<dbReference type="SUPFAM" id="SSF81324">
    <property type="entry name" value="Voltage-gated potassium channels"/>
    <property type="match status" value="1"/>
</dbReference>
<evidence type="ECO:0000313" key="11">
    <source>
        <dbReference type="Proteomes" id="UP001363151"/>
    </source>
</evidence>
<comment type="subcellular location">
    <subcellularLocation>
        <location evidence="1">Membrane</location>
        <topology evidence="1">Multi-pass membrane protein</topology>
    </subcellularLocation>
</comment>
<keyword evidence="10" id="KW-0407">Ion channel</keyword>
<dbReference type="Pfam" id="PF00520">
    <property type="entry name" value="Ion_trans"/>
    <property type="match status" value="1"/>
</dbReference>
<feature type="domain" description="Cyclic nucleotide-binding" evidence="9">
    <location>
        <begin position="282"/>
        <end position="365"/>
    </location>
</feature>
<name>A0ABR1GF95_AURAN</name>
<evidence type="ECO:0000256" key="1">
    <source>
        <dbReference type="ARBA" id="ARBA00004141"/>
    </source>
</evidence>
<keyword evidence="3 8" id="KW-0812">Transmembrane</keyword>
<dbReference type="PROSITE" id="PS50042">
    <property type="entry name" value="CNMP_BINDING_3"/>
    <property type="match status" value="1"/>
</dbReference>
<protein>
    <submittedName>
        <fullName evidence="10">Voltage-gated potassium channel</fullName>
    </submittedName>
</protein>
<proteinExistence type="predicted"/>
<dbReference type="Gene3D" id="2.60.120.10">
    <property type="entry name" value="Jelly Rolls"/>
    <property type="match status" value="1"/>
</dbReference>
<evidence type="ECO:0000259" key="9">
    <source>
        <dbReference type="PROSITE" id="PS50042"/>
    </source>
</evidence>
<reference evidence="10 11" key="1">
    <citation type="submission" date="2024-03" db="EMBL/GenBank/DDBJ databases">
        <title>Aureococcus anophagefferens CCMP1851 and Kratosvirus quantuckense: Draft genome of a second virus-susceptible host strain in the model system.</title>
        <authorList>
            <person name="Chase E."/>
            <person name="Truchon A.R."/>
            <person name="Schepens W."/>
            <person name="Wilhelm S.W."/>
        </authorList>
    </citation>
    <scope>NUCLEOTIDE SEQUENCE [LARGE SCALE GENOMIC DNA]</scope>
    <source>
        <strain evidence="10 11">CCMP1851</strain>
    </source>
</reference>
<evidence type="ECO:0000256" key="3">
    <source>
        <dbReference type="ARBA" id="ARBA00022692"/>
    </source>
</evidence>
<keyword evidence="4 8" id="KW-1133">Transmembrane helix</keyword>
<sequence>MRQKQWPQLLLLPNSWVVQYWSLFILILVVVQSVVVPVEATFDDVTVFKGALEWASTAAFGCDLFFQFLFATTDDHEKIIADGRRHRAALRHLKVVLARPRVLRALRGDLHAFDDKNVKSATKNTGLIKALKLLRLFRLSKIMKKLEKRTQGGVQFTKLLFAVMLSVHWIACGWKGIDDVWRCGDGNARACISINGDGRAITNREQVFFAFVVIYGSIMQAAIFGKMAGLLHRLDEAHQNYQTKLITVQKRVGYMGLPPDLQDRILRYYEQLWEKDRSRIPFMQRITRNMLEHLVMQMKPTIYMESESMMRKHDIGDWMAFAERHARGARPGLPAVADPEAHARGDHVGERALLDQTPRSATVIALVWTTVNACSRAATGTGRGAFPAEAERVQQDLVSHSSRKAKPRLEDGDAEEKADRRSRVPAPRPGAARTSRTSAGRRRATALTQQRKVAAEVK</sequence>
<keyword evidence="11" id="KW-1185">Reference proteome</keyword>
<dbReference type="Gene3D" id="1.10.287.70">
    <property type="match status" value="1"/>
</dbReference>
<dbReference type="PANTHER" id="PTHR10217">
    <property type="entry name" value="VOLTAGE AND LIGAND GATED POTASSIUM CHANNEL"/>
    <property type="match status" value="1"/>
</dbReference>
<dbReference type="GO" id="GO:0034220">
    <property type="term" value="P:monoatomic ion transmembrane transport"/>
    <property type="evidence" value="ECO:0007669"/>
    <property type="project" value="UniProtKB-KW"/>
</dbReference>
<evidence type="ECO:0000256" key="4">
    <source>
        <dbReference type="ARBA" id="ARBA00022989"/>
    </source>
</evidence>
<dbReference type="EMBL" id="JBBJCI010000023">
    <property type="protein sequence ID" value="KAK7254568.1"/>
    <property type="molecule type" value="Genomic_DNA"/>
</dbReference>
<keyword evidence="2" id="KW-0813">Transport</keyword>
<dbReference type="InterPro" id="IPR014710">
    <property type="entry name" value="RmlC-like_jellyroll"/>
</dbReference>
<dbReference type="InterPro" id="IPR050818">
    <property type="entry name" value="KCNH_animal-type"/>
</dbReference>
<evidence type="ECO:0000256" key="2">
    <source>
        <dbReference type="ARBA" id="ARBA00022448"/>
    </source>
</evidence>
<keyword evidence="6 8" id="KW-0472">Membrane</keyword>
<accession>A0ABR1GF95</accession>
<gene>
    <name evidence="10" type="ORF">SO694_00010048</name>
</gene>
<feature type="transmembrane region" description="Helical" evidence="8">
    <location>
        <begin position="207"/>
        <end position="225"/>
    </location>
</feature>
<evidence type="ECO:0000256" key="7">
    <source>
        <dbReference type="SAM" id="MobiDB-lite"/>
    </source>
</evidence>
<evidence type="ECO:0000256" key="6">
    <source>
        <dbReference type="ARBA" id="ARBA00023136"/>
    </source>
</evidence>
<dbReference type="SUPFAM" id="SSF51206">
    <property type="entry name" value="cAMP-binding domain-like"/>
    <property type="match status" value="1"/>
</dbReference>
<dbReference type="PANTHER" id="PTHR10217:SF435">
    <property type="entry name" value="POTASSIUM VOLTAGE-GATED CHANNEL PROTEIN EAG"/>
    <property type="match status" value="1"/>
</dbReference>
<evidence type="ECO:0000256" key="5">
    <source>
        <dbReference type="ARBA" id="ARBA00023065"/>
    </source>
</evidence>
<dbReference type="InterPro" id="IPR005821">
    <property type="entry name" value="Ion_trans_dom"/>
</dbReference>
<dbReference type="PROSITE" id="PS00889">
    <property type="entry name" value="CNMP_BINDING_2"/>
    <property type="match status" value="1"/>
</dbReference>
<dbReference type="InterPro" id="IPR018488">
    <property type="entry name" value="cNMP-bd_CS"/>
</dbReference>
<evidence type="ECO:0000313" key="10">
    <source>
        <dbReference type="EMBL" id="KAK7254568.1"/>
    </source>
</evidence>